<comment type="caution">
    <text evidence="1">The sequence shown here is derived from an EMBL/GenBank/DDBJ whole genome shotgun (WGS) entry which is preliminary data.</text>
</comment>
<dbReference type="AlphaFoldDB" id="K1TGF2"/>
<proteinExistence type="predicted"/>
<reference evidence="1" key="1">
    <citation type="journal article" date="2013" name="Environ. Microbiol.">
        <title>Microbiota from the distal guts of lean and obese adolescents exhibit partial functional redundancy besides clear differences in community structure.</title>
        <authorList>
            <person name="Ferrer M."/>
            <person name="Ruiz A."/>
            <person name="Lanza F."/>
            <person name="Haange S.B."/>
            <person name="Oberbach A."/>
            <person name="Till H."/>
            <person name="Bargiela R."/>
            <person name="Campoy C."/>
            <person name="Segura M.T."/>
            <person name="Richter M."/>
            <person name="von Bergen M."/>
            <person name="Seifert J."/>
            <person name="Suarez A."/>
        </authorList>
    </citation>
    <scope>NUCLEOTIDE SEQUENCE</scope>
</reference>
<accession>K1TGF2</accession>
<organism evidence="1">
    <name type="scientific">human gut metagenome</name>
    <dbReference type="NCBI Taxonomy" id="408170"/>
    <lineage>
        <taxon>unclassified sequences</taxon>
        <taxon>metagenomes</taxon>
        <taxon>organismal metagenomes</taxon>
    </lineage>
</organism>
<dbReference type="EMBL" id="AJWY01005722">
    <property type="protein sequence ID" value="EKC68858.1"/>
    <property type="molecule type" value="Genomic_DNA"/>
</dbReference>
<feature type="non-terminal residue" evidence="1">
    <location>
        <position position="1"/>
    </location>
</feature>
<name>K1TGF2_9ZZZZ</name>
<sequence>KYIDFVKVQVGVNAKSGPLGEVSTEVFSFADLSIAE</sequence>
<gene>
    <name evidence="1" type="ORF">LEA_08579</name>
</gene>
<protein>
    <submittedName>
        <fullName evidence="1">Uncharacterized protein</fullName>
    </submittedName>
</protein>
<evidence type="ECO:0000313" key="1">
    <source>
        <dbReference type="EMBL" id="EKC68858.1"/>
    </source>
</evidence>